<dbReference type="GO" id="GO:0030145">
    <property type="term" value="F:manganese ion binding"/>
    <property type="evidence" value="ECO:0007669"/>
    <property type="project" value="UniProtKB-UniRule"/>
</dbReference>
<dbReference type="RefSeq" id="WP_014021401.1">
    <property type="nucleotide sequence ID" value="NC_015914.1"/>
</dbReference>
<dbReference type="GO" id="GO:0019569">
    <property type="term" value="P:L-arabinose catabolic process to D-xylulose 5-phosphate"/>
    <property type="evidence" value="ECO:0007669"/>
    <property type="project" value="UniProtKB-UniRule"/>
</dbReference>
<dbReference type="SUPFAM" id="SSF53743">
    <property type="entry name" value="FucI/AraA N-terminal and middle domains"/>
    <property type="match status" value="1"/>
</dbReference>
<dbReference type="AlphaFoldDB" id="G0IWC3"/>
<comment type="similarity">
    <text evidence="6">Belongs to the arabinose isomerase family.</text>
</comment>
<organism evidence="10 11">
    <name type="scientific">Cyclobacterium marinum (strain ATCC 25205 / DSM 745 / LMG 13164 / NCIMB 1802)</name>
    <name type="common">Flectobacillus marinus</name>
    <dbReference type="NCBI Taxonomy" id="880070"/>
    <lineage>
        <taxon>Bacteria</taxon>
        <taxon>Pseudomonadati</taxon>
        <taxon>Bacteroidota</taxon>
        <taxon>Cytophagia</taxon>
        <taxon>Cytophagales</taxon>
        <taxon>Cyclobacteriaceae</taxon>
        <taxon>Cyclobacterium</taxon>
    </lineage>
</organism>
<dbReference type="NCBIfam" id="NF002795">
    <property type="entry name" value="PRK02929.1"/>
    <property type="match status" value="1"/>
</dbReference>
<evidence type="ECO:0000259" key="9">
    <source>
        <dbReference type="Pfam" id="PF24856"/>
    </source>
</evidence>
<comment type="function">
    <text evidence="6">Catalyzes the conversion of L-arabinose to L-ribulose.</text>
</comment>
<dbReference type="PANTHER" id="PTHR38464">
    <property type="entry name" value="L-ARABINOSE ISOMERASE"/>
    <property type="match status" value="1"/>
</dbReference>
<dbReference type="Pfam" id="PF24856">
    <property type="entry name" value="AraA_central"/>
    <property type="match status" value="1"/>
</dbReference>
<feature type="domain" description="L-arabinose isomerase central" evidence="9">
    <location>
        <begin position="176"/>
        <end position="323"/>
    </location>
</feature>
<dbReference type="HOGENOM" id="CLU_045663_0_0_10"/>
<dbReference type="InterPro" id="IPR024664">
    <property type="entry name" value="Ara_Isoase_C"/>
</dbReference>
<dbReference type="Pfam" id="PF11762">
    <property type="entry name" value="Arabinose_Iso_C"/>
    <property type="match status" value="1"/>
</dbReference>
<evidence type="ECO:0000259" key="7">
    <source>
        <dbReference type="Pfam" id="PF02610"/>
    </source>
</evidence>
<dbReference type="STRING" id="880070.Cycma_3388"/>
<feature type="binding site" evidence="6">
    <location>
        <position position="349"/>
    </location>
    <ligand>
        <name>Mn(2+)</name>
        <dbReference type="ChEBI" id="CHEBI:29035"/>
    </ligand>
</feature>
<feature type="binding site" evidence="6">
    <location>
        <position position="305"/>
    </location>
    <ligand>
        <name>Mn(2+)</name>
        <dbReference type="ChEBI" id="CHEBI:29035"/>
    </ligand>
</feature>
<dbReference type="GO" id="GO:0005829">
    <property type="term" value="C:cytosol"/>
    <property type="evidence" value="ECO:0007669"/>
    <property type="project" value="TreeGrafter"/>
</dbReference>
<evidence type="ECO:0000256" key="6">
    <source>
        <dbReference type="HAMAP-Rule" id="MF_00519"/>
    </source>
</evidence>
<dbReference type="EMBL" id="CP002955">
    <property type="protein sequence ID" value="AEL27111.1"/>
    <property type="molecule type" value="Genomic_DNA"/>
</dbReference>
<comment type="pathway">
    <text evidence="6">Carbohydrate degradation; L-arabinose degradation via L-ribulose; D-xylulose 5-phosphate from L-arabinose (bacterial route): step 1/3.</text>
</comment>
<dbReference type="Pfam" id="PF02610">
    <property type="entry name" value="AraA_N"/>
    <property type="match status" value="1"/>
</dbReference>
<feature type="domain" description="L-arabinose isomerase C-terminal" evidence="8">
    <location>
        <begin position="327"/>
        <end position="470"/>
    </location>
</feature>
<dbReference type="InterPro" id="IPR055389">
    <property type="entry name" value="AraA_N"/>
</dbReference>
<evidence type="ECO:0000313" key="10">
    <source>
        <dbReference type="EMBL" id="AEL27111.1"/>
    </source>
</evidence>
<keyword evidence="1 6" id="KW-0479">Metal-binding</keyword>
<reference evidence="11" key="1">
    <citation type="submission" date="2011-07" db="EMBL/GenBank/DDBJ databases">
        <title>The complete genome of Cyclobacterium marinum DSM 745.</title>
        <authorList>
            <person name="Lucas S."/>
            <person name="Han J."/>
            <person name="Lapidus A."/>
            <person name="Bruce D."/>
            <person name="Goodwin L."/>
            <person name="Pitluck S."/>
            <person name="Peters L."/>
            <person name="Kyrpides N."/>
            <person name="Mavromatis K."/>
            <person name="Ivanova N."/>
            <person name="Ovchinnikova G."/>
            <person name="Chertkov O."/>
            <person name="Detter J.C."/>
            <person name="Tapia R."/>
            <person name="Han C."/>
            <person name="Land M."/>
            <person name="Hauser L."/>
            <person name="Markowitz V."/>
            <person name="Cheng J.-F."/>
            <person name="Hugenholtz P."/>
            <person name="Woyke T."/>
            <person name="Wu D."/>
            <person name="Tindall B."/>
            <person name="Schuetze A."/>
            <person name="Brambilla E."/>
            <person name="Klenk H.-P."/>
            <person name="Eisen J.A."/>
        </authorList>
    </citation>
    <scope>NUCLEOTIDE SEQUENCE [LARGE SCALE GENOMIC DNA]</scope>
    <source>
        <strain evidence="11">ATCC 25205 / DSM 745 / LMG 13164 / NCIMB 1802</strain>
    </source>
</reference>
<keyword evidence="3 6" id="KW-0464">Manganese</keyword>
<keyword evidence="5 6" id="KW-0119">Carbohydrate metabolism</keyword>
<dbReference type="UniPathway" id="UPA00145">
    <property type="reaction ID" value="UER00565"/>
</dbReference>
<dbReference type="PANTHER" id="PTHR38464:SF1">
    <property type="entry name" value="L-ARABINOSE ISOMERASE"/>
    <property type="match status" value="1"/>
</dbReference>
<dbReference type="PIRSF" id="PIRSF001478">
    <property type="entry name" value="L-ara_isomerase"/>
    <property type="match status" value="1"/>
</dbReference>
<feature type="binding site" evidence="6">
    <location>
        <position position="448"/>
    </location>
    <ligand>
        <name>Mn(2+)</name>
        <dbReference type="ChEBI" id="CHEBI:29035"/>
    </ligand>
</feature>
<dbReference type="Proteomes" id="UP000001635">
    <property type="component" value="Chromosome"/>
</dbReference>
<dbReference type="HAMAP" id="MF_00519">
    <property type="entry name" value="Arabinose_Isome"/>
    <property type="match status" value="1"/>
</dbReference>
<dbReference type="eggNOG" id="COG2160">
    <property type="taxonomic scope" value="Bacteria"/>
</dbReference>
<keyword evidence="11" id="KW-1185">Reference proteome</keyword>
<dbReference type="Gene3D" id="3.40.50.10940">
    <property type="match status" value="1"/>
</dbReference>
<proteinExistence type="inferred from homology"/>
<dbReference type="EC" id="5.3.1.4" evidence="6"/>
<feature type="domain" description="L-arabinose isomerase N-terminal" evidence="7">
    <location>
        <begin position="7"/>
        <end position="173"/>
    </location>
</feature>
<keyword evidence="4 6" id="KW-0413">Isomerase</keyword>
<dbReference type="OrthoDB" id="9765600at2"/>
<dbReference type="InterPro" id="IPR003762">
    <property type="entry name" value="Lara_isomerase"/>
</dbReference>
<dbReference type="InterPro" id="IPR004216">
    <property type="entry name" value="Fuc/Ara_isomerase_C"/>
</dbReference>
<gene>
    <name evidence="6" type="primary">araA</name>
    <name evidence="10" type="ordered locus">Cycma_3388</name>
</gene>
<dbReference type="InterPro" id="IPR038583">
    <property type="entry name" value="AraA_N_sf"/>
</dbReference>
<evidence type="ECO:0000256" key="3">
    <source>
        <dbReference type="ARBA" id="ARBA00023211"/>
    </source>
</evidence>
<evidence type="ECO:0000256" key="4">
    <source>
        <dbReference type="ARBA" id="ARBA00023235"/>
    </source>
</evidence>
<name>G0IWC3_CYCMS</name>
<protein>
    <recommendedName>
        <fullName evidence="6">L-arabinose isomerase</fullName>
        <ecNumber evidence="6">5.3.1.4</ecNumber>
    </recommendedName>
</protein>
<dbReference type="InterPro" id="IPR009015">
    <property type="entry name" value="Fucose_isomerase_N/cen_sf"/>
</dbReference>
<accession>G0IWC3</accession>
<evidence type="ECO:0000256" key="5">
    <source>
        <dbReference type="ARBA" id="ARBA00023277"/>
    </source>
</evidence>
<evidence type="ECO:0000313" key="11">
    <source>
        <dbReference type="Proteomes" id="UP000001635"/>
    </source>
</evidence>
<feature type="binding site" evidence="6">
    <location>
        <position position="332"/>
    </location>
    <ligand>
        <name>Mn(2+)</name>
        <dbReference type="ChEBI" id="CHEBI:29035"/>
    </ligand>
</feature>
<comment type="catalytic activity">
    <reaction evidence="6">
        <text>beta-L-arabinopyranose = L-ribulose</text>
        <dbReference type="Rhea" id="RHEA:14821"/>
        <dbReference type="ChEBI" id="CHEBI:16880"/>
        <dbReference type="ChEBI" id="CHEBI:40886"/>
        <dbReference type="EC" id="5.3.1.4"/>
    </reaction>
</comment>
<evidence type="ECO:0000259" key="8">
    <source>
        <dbReference type="Pfam" id="PF11762"/>
    </source>
</evidence>
<keyword evidence="2 6" id="KW-0054">Arabinose catabolism</keyword>
<sequence length="491" mass="54991">MQLKNNELWLVTGSQHLYGQDILKEVASHSEVISKHLNVSNNIAVTIVFKAMVTTQDEISKFFLAANKAKNCIGVMAWMHTFSPAKMWINGLKLLDKPLLHLHTQYGENIPWDSINMDYMNLHQSAHGDREFGFICTKMKIPRKVVVGHWKDIEVHREIDYWSRAACGWKDWQDAQFVRFGDNMRQVAVTEGNKVEAQIKFGFGVNTYGVGDLVEQINEVNDLAIAELIDVYHKTYELTDSLKKGGTSHHSLQEAARIELGLKNFLEEGSFKGFTNTFEDLHGMKQLPGLPVQRLMNAGYGYAGEGDWKTMALVRAMKVMGAGLPGGNAFMEDYTYDFKEQAGLVLGAHMLEVDECLADGPIRCEVHPLGIGGKDDPVRLVFDAAAGPALNASLIDLGNKFRMVVNEVEAVKPPHDLPKLPVARTMWRPLPDFKGACKAWILSGGAHHTCFSQNLNAQVLEDFCEMAQIECVLINKQTNIKSFNTYLKSFD</sequence>
<dbReference type="GO" id="GO:0008733">
    <property type="term" value="F:L-arabinose isomerase activity"/>
    <property type="evidence" value="ECO:0007669"/>
    <property type="project" value="UniProtKB-UniRule"/>
</dbReference>
<comment type="cofactor">
    <cofactor evidence="6">
        <name>Mn(2+)</name>
        <dbReference type="ChEBI" id="CHEBI:29035"/>
    </cofactor>
    <text evidence="6">Binds 1 Mn(2+) ion per subunit.</text>
</comment>
<dbReference type="SUPFAM" id="SSF50443">
    <property type="entry name" value="FucI/AraA C-terminal domain-like"/>
    <property type="match status" value="1"/>
</dbReference>
<dbReference type="InterPro" id="IPR055390">
    <property type="entry name" value="AraA_central"/>
</dbReference>
<dbReference type="KEGG" id="cmr:Cycma_3388"/>
<evidence type="ECO:0000256" key="2">
    <source>
        <dbReference type="ARBA" id="ARBA00022935"/>
    </source>
</evidence>
<evidence type="ECO:0000256" key="1">
    <source>
        <dbReference type="ARBA" id="ARBA00022723"/>
    </source>
</evidence>